<feature type="transmembrane region" description="Helical" evidence="9">
    <location>
        <begin position="142"/>
        <end position="168"/>
    </location>
</feature>
<evidence type="ECO:0000256" key="8">
    <source>
        <dbReference type="ARBA" id="ARBA00023136"/>
    </source>
</evidence>
<comment type="subcellular location">
    <subcellularLocation>
        <location evidence="2">Membrane</location>
    </subcellularLocation>
</comment>
<dbReference type="Pfam" id="PF00989">
    <property type="entry name" value="PAS"/>
    <property type="match status" value="1"/>
</dbReference>
<evidence type="ECO:0000313" key="12">
    <source>
        <dbReference type="EMBL" id="MBC8532438.1"/>
    </source>
</evidence>
<dbReference type="Gene3D" id="3.30.450.20">
    <property type="entry name" value="PAS domain"/>
    <property type="match status" value="1"/>
</dbReference>
<dbReference type="InterPro" id="IPR005467">
    <property type="entry name" value="His_kinase_dom"/>
</dbReference>
<dbReference type="Gene3D" id="3.30.565.10">
    <property type="entry name" value="Histidine kinase-like ATPase, C-terminal domain"/>
    <property type="match status" value="1"/>
</dbReference>
<dbReference type="GO" id="GO:0004721">
    <property type="term" value="F:phosphoprotein phosphatase activity"/>
    <property type="evidence" value="ECO:0007669"/>
    <property type="project" value="TreeGrafter"/>
</dbReference>
<dbReference type="InterPro" id="IPR036890">
    <property type="entry name" value="HATPase_C_sf"/>
</dbReference>
<proteinExistence type="predicted"/>
<evidence type="ECO:0000256" key="3">
    <source>
        <dbReference type="ARBA" id="ARBA00012438"/>
    </source>
</evidence>
<dbReference type="GO" id="GO:0005886">
    <property type="term" value="C:plasma membrane"/>
    <property type="evidence" value="ECO:0007669"/>
    <property type="project" value="TreeGrafter"/>
</dbReference>
<dbReference type="PANTHER" id="PTHR45453">
    <property type="entry name" value="PHOSPHATE REGULON SENSOR PROTEIN PHOR"/>
    <property type="match status" value="1"/>
</dbReference>
<dbReference type="GO" id="GO:0000155">
    <property type="term" value="F:phosphorelay sensor kinase activity"/>
    <property type="evidence" value="ECO:0007669"/>
    <property type="project" value="InterPro"/>
</dbReference>
<evidence type="ECO:0000256" key="6">
    <source>
        <dbReference type="ARBA" id="ARBA00022777"/>
    </source>
</evidence>
<protein>
    <recommendedName>
        <fullName evidence="3">histidine kinase</fullName>
        <ecNumber evidence="3">2.7.13.3</ecNumber>
    </recommendedName>
</protein>
<dbReference type="InterPro" id="IPR003661">
    <property type="entry name" value="HisK_dim/P_dom"/>
</dbReference>
<dbReference type="GO" id="GO:0016036">
    <property type="term" value="P:cellular response to phosphate starvation"/>
    <property type="evidence" value="ECO:0007669"/>
    <property type="project" value="TreeGrafter"/>
</dbReference>
<keyword evidence="9" id="KW-1133">Transmembrane helix</keyword>
<name>A0A926D6S1_9FIRM</name>
<comment type="caution">
    <text evidence="12">The sequence shown here is derived from an EMBL/GenBank/DDBJ whole genome shotgun (WGS) entry which is preliminary data.</text>
</comment>
<dbReference type="InterPro" id="IPR036097">
    <property type="entry name" value="HisK_dim/P_sf"/>
</dbReference>
<dbReference type="GO" id="GO:0006355">
    <property type="term" value="P:regulation of DNA-templated transcription"/>
    <property type="evidence" value="ECO:0007669"/>
    <property type="project" value="InterPro"/>
</dbReference>
<evidence type="ECO:0000259" key="10">
    <source>
        <dbReference type="PROSITE" id="PS50109"/>
    </source>
</evidence>
<dbReference type="SMART" id="SM00091">
    <property type="entry name" value="PAS"/>
    <property type="match status" value="1"/>
</dbReference>
<dbReference type="PROSITE" id="PS50112">
    <property type="entry name" value="PAS"/>
    <property type="match status" value="1"/>
</dbReference>
<feature type="domain" description="PAS" evidence="11">
    <location>
        <begin position="220"/>
        <end position="284"/>
    </location>
</feature>
<dbReference type="InterPro" id="IPR003594">
    <property type="entry name" value="HATPase_dom"/>
</dbReference>
<dbReference type="PROSITE" id="PS50109">
    <property type="entry name" value="HIS_KIN"/>
    <property type="match status" value="1"/>
</dbReference>
<dbReference type="SUPFAM" id="SSF55874">
    <property type="entry name" value="ATPase domain of HSP90 chaperone/DNA topoisomerase II/histidine kinase"/>
    <property type="match status" value="1"/>
</dbReference>
<dbReference type="CDD" id="cd00082">
    <property type="entry name" value="HisKA"/>
    <property type="match status" value="1"/>
</dbReference>
<dbReference type="RefSeq" id="WP_249317611.1">
    <property type="nucleotide sequence ID" value="NZ_JACRSN010000001.1"/>
</dbReference>
<dbReference type="EMBL" id="JACRSN010000001">
    <property type="protein sequence ID" value="MBC8532438.1"/>
    <property type="molecule type" value="Genomic_DNA"/>
</dbReference>
<feature type="domain" description="Histidine kinase" evidence="10">
    <location>
        <begin position="339"/>
        <end position="555"/>
    </location>
</feature>
<dbReference type="InterPro" id="IPR000014">
    <property type="entry name" value="PAS"/>
</dbReference>
<reference evidence="12" key="1">
    <citation type="submission" date="2020-08" db="EMBL/GenBank/DDBJ databases">
        <title>Genome public.</title>
        <authorList>
            <person name="Liu C."/>
            <person name="Sun Q."/>
        </authorList>
    </citation>
    <scope>NUCLEOTIDE SEQUENCE</scope>
    <source>
        <strain evidence="12">NSJ-40</strain>
    </source>
</reference>
<dbReference type="PRINTS" id="PR00344">
    <property type="entry name" value="BCTRLSENSOR"/>
</dbReference>
<keyword evidence="6" id="KW-0418">Kinase</keyword>
<dbReference type="CDD" id="cd00075">
    <property type="entry name" value="HATPase"/>
    <property type="match status" value="1"/>
</dbReference>
<dbReference type="FunFam" id="1.10.287.130:FF:000001">
    <property type="entry name" value="Two-component sensor histidine kinase"/>
    <property type="match status" value="1"/>
</dbReference>
<dbReference type="InterPro" id="IPR035965">
    <property type="entry name" value="PAS-like_dom_sf"/>
</dbReference>
<accession>A0A926D6S1</accession>
<keyword evidence="13" id="KW-1185">Reference proteome</keyword>
<dbReference type="Gene3D" id="1.10.287.130">
    <property type="match status" value="1"/>
</dbReference>
<keyword evidence="8 9" id="KW-0472">Membrane</keyword>
<dbReference type="Pfam" id="PF00512">
    <property type="entry name" value="HisKA"/>
    <property type="match status" value="1"/>
</dbReference>
<dbReference type="Pfam" id="PF02518">
    <property type="entry name" value="HATPase_c"/>
    <property type="match status" value="1"/>
</dbReference>
<evidence type="ECO:0000256" key="5">
    <source>
        <dbReference type="ARBA" id="ARBA00022679"/>
    </source>
</evidence>
<comment type="catalytic activity">
    <reaction evidence="1">
        <text>ATP + protein L-histidine = ADP + protein N-phospho-L-histidine.</text>
        <dbReference type="EC" id="2.7.13.3"/>
    </reaction>
</comment>
<evidence type="ECO:0000256" key="4">
    <source>
        <dbReference type="ARBA" id="ARBA00022553"/>
    </source>
</evidence>
<evidence type="ECO:0000313" key="13">
    <source>
        <dbReference type="Proteomes" id="UP000651482"/>
    </source>
</evidence>
<dbReference type="PANTHER" id="PTHR45453:SF1">
    <property type="entry name" value="PHOSPHATE REGULON SENSOR PROTEIN PHOR"/>
    <property type="match status" value="1"/>
</dbReference>
<evidence type="ECO:0000256" key="7">
    <source>
        <dbReference type="ARBA" id="ARBA00023012"/>
    </source>
</evidence>
<evidence type="ECO:0000256" key="1">
    <source>
        <dbReference type="ARBA" id="ARBA00000085"/>
    </source>
</evidence>
<evidence type="ECO:0000256" key="9">
    <source>
        <dbReference type="SAM" id="Phobius"/>
    </source>
</evidence>
<keyword evidence="9" id="KW-0812">Transmembrane</keyword>
<dbReference type="SUPFAM" id="SSF55785">
    <property type="entry name" value="PYP-like sensor domain (PAS domain)"/>
    <property type="match status" value="1"/>
</dbReference>
<dbReference type="InterPro" id="IPR013767">
    <property type="entry name" value="PAS_fold"/>
</dbReference>
<dbReference type="EC" id="2.7.13.3" evidence="3"/>
<keyword evidence="5" id="KW-0808">Transferase</keyword>
<dbReference type="CDD" id="cd00130">
    <property type="entry name" value="PAS"/>
    <property type="match status" value="1"/>
</dbReference>
<dbReference type="Proteomes" id="UP000651482">
    <property type="component" value="Unassembled WGS sequence"/>
</dbReference>
<dbReference type="SUPFAM" id="SSF47384">
    <property type="entry name" value="Homodimeric domain of signal transducing histidine kinase"/>
    <property type="match status" value="1"/>
</dbReference>
<dbReference type="SMART" id="SM00388">
    <property type="entry name" value="HisKA"/>
    <property type="match status" value="1"/>
</dbReference>
<evidence type="ECO:0000256" key="2">
    <source>
        <dbReference type="ARBA" id="ARBA00004370"/>
    </source>
</evidence>
<keyword evidence="7" id="KW-0902">Two-component regulatory system</keyword>
<dbReference type="SMART" id="SM00387">
    <property type="entry name" value="HATPase_c"/>
    <property type="match status" value="1"/>
</dbReference>
<evidence type="ECO:0000259" key="11">
    <source>
        <dbReference type="PROSITE" id="PS50112"/>
    </source>
</evidence>
<sequence length="556" mass="61161">MRQRVFRNMSLLAIIALLLVAFPVCFVSYMNFQKEIREEIRRETTYIAAAMEENPDYAEQLPAADRNRITVIAPDGTVLYDSAASAGEMENHLERPEIQAALTEGSGESVRMSGTIDQQTFYRAVRLNDGSILRVAATTDSMFAAFAGSIPYLVLVFAAILIIALLLAGGLTKRIVKPINALDLENPLSNDTYDELSPLLSRIEKQNRQIQTQIGKLTEKQSEFSAISENMSEGMILLNPECDVLSINSSAVRLLGIPPRAYAGEHILTVSREPESSAAVEKALSGKEGRCVLKKNGRYCEWMANPVLEGESVRGVVVLILDATEKYNAEKMRREFSANVSHELKTPLQSISGYSELMKDGIAKPADVPKFAERIYHESARMIALIDDIIQLSMLDEGTQALPFASVNLYEIAKKTVSQLAPHAQASGIRLTLNEGEPVKISGVQRLLAEMIGNLCSNAVKYNQPGGFAEVSVEKEDDRAVLTVRDNGIGIPQEQQSRVFERFYRVDKSRSKETGGTGLGLSIVKHAAILHHASIDLQSKEGEGTTIRIVFPKTES</sequence>
<dbReference type="FunFam" id="3.30.565.10:FF:000006">
    <property type="entry name" value="Sensor histidine kinase WalK"/>
    <property type="match status" value="1"/>
</dbReference>
<dbReference type="InterPro" id="IPR050351">
    <property type="entry name" value="BphY/WalK/GraS-like"/>
</dbReference>
<keyword evidence="4" id="KW-0597">Phosphoprotein</keyword>
<gene>
    <name evidence="12" type="ORF">IAG03_00175</name>
</gene>
<organism evidence="12 13">
    <name type="scientific">Yeguia hominis</name>
    <dbReference type="NCBI Taxonomy" id="2763662"/>
    <lineage>
        <taxon>Bacteria</taxon>
        <taxon>Bacillati</taxon>
        <taxon>Bacillota</taxon>
        <taxon>Clostridia</taxon>
        <taxon>Eubacteriales</taxon>
        <taxon>Yeguiaceae</taxon>
        <taxon>Yeguia</taxon>
    </lineage>
</organism>
<dbReference type="InterPro" id="IPR004358">
    <property type="entry name" value="Sig_transdc_His_kin-like_C"/>
</dbReference>
<dbReference type="AlphaFoldDB" id="A0A926D6S1"/>